<protein>
    <submittedName>
        <fullName evidence="2">Uncharacterized protein</fullName>
    </submittedName>
</protein>
<accession>A0A941DE25</accession>
<dbReference type="EMBL" id="JAGSPM010000004">
    <property type="protein sequence ID" value="MBR7746470.1"/>
    <property type="molecule type" value="Genomic_DNA"/>
</dbReference>
<feature type="signal peptide" evidence="1">
    <location>
        <begin position="1"/>
        <end position="23"/>
    </location>
</feature>
<feature type="chain" id="PRO_5037988987" evidence="1">
    <location>
        <begin position="24"/>
        <end position="109"/>
    </location>
</feature>
<evidence type="ECO:0000313" key="3">
    <source>
        <dbReference type="Proteomes" id="UP000680158"/>
    </source>
</evidence>
<keyword evidence="1" id="KW-0732">Signal</keyword>
<dbReference type="AlphaFoldDB" id="A0A941DE25"/>
<name>A0A941DE25_9BURK</name>
<proteinExistence type="predicted"/>
<organism evidence="2 3">
    <name type="scientific">Undibacterium baiyunense</name>
    <dbReference type="NCBI Taxonomy" id="2828731"/>
    <lineage>
        <taxon>Bacteria</taxon>
        <taxon>Pseudomonadati</taxon>
        <taxon>Pseudomonadota</taxon>
        <taxon>Betaproteobacteria</taxon>
        <taxon>Burkholderiales</taxon>
        <taxon>Oxalobacteraceae</taxon>
        <taxon>Undibacterium</taxon>
    </lineage>
</organism>
<comment type="caution">
    <text evidence="2">The sequence shown here is derived from an EMBL/GenBank/DDBJ whole genome shotgun (WGS) entry which is preliminary data.</text>
</comment>
<evidence type="ECO:0000313" key="2">
    <source>
        <dbReference type="EMBL" id="MBR7746470.1"/>
    </source>
</evidence>
<dbReference type="RefSeq" id="WP_212683817.1">
    <property type="nucleotide sequence ID" value="NZ_JAGSPM010000004.1"/>
</dbReference>
<sequence length="109" mass="11335">MTSKRVKTSVLMTALVLSLSACNTIATKTNMLSDDDVKTKTAGALGVQPNDVVVVNKHVDGTNTYVAVKANGGEYNCVINGGNLLSFGMTNPPTCAKKGTPLNSSSPFK</sequence>
<evidence type="ECO:0000256" key="1">
    <source>
        <dbReference type="SAM" id="SignalP"/>
    </source>
</evidence>
<gene>
    <name evidence="2" type="ORF">KDM92_07750</name>
</gene>
<reference evidence="2 3" key="1">
    <citation type="submission" date="2021-04" db="EMBL/GenBank/DDBJ databases">
        <title>novel species isolated from subtropical streams in China.</title>
        <authorList>
            <person name="Lu H."/>
        </authorList>
    </citation>
    <scope>NUCLEOTIDE SEQUENCE [LARGE SCALE GENOMIC DNA]</scope>
    <source>
        <strain evidence="2 3">BYS107W</strain>
    </source>
</reference>
<dbReference type="Proteomes" id="UP000680158">
    <property type="component" value="Unassembled WGS sequence"/>
</dbReference>
<dbReference type="PROSITE" id="PS51257">
    <property type="entry name" value="PROKAR_LIPOPROTEIN"/>
    <property type="match status" value="1"/>
</dbReference>
<keyword evidence="3" id="KW-1185">Reference proteome</keyword>